<feature type="compositionally biased region" description="Basic residues" evidence="1">
    <location>
        <begin position="1"/>
        <end position="10"/>
    </location>
</feature>
<dbReference type="AlphaFoldDB" id="A0A9Q0WKE6"/>
<evidence type="ECO:0000313" key="2">
    <source>
        <dbReference type="EMBL" id="KAJ6768393.1"/>
    </source>
</evidence>
<dbReference type="EMBL" id="JAPFFM010000003">
    <property type="protein sequence ID" value="KAJ6768393.1"/>
    <property type="molecule type" value="Genomic_DNA"/>
</dbReference>
<dbReference type="Proteomes" id="UP001151752">
    <property type="component" value="Chromosome 8"/>
</dbReference>
<keyword evidence="3" id="KW-1185">Reference proteome</keyword>
<evidence type="ECO:0000256" key="1">
    <source>
        <dbReference type="SAM" id="MobiDB-lite"/>
    </source>
</evidence>
<gene>
    <name evidence="2" type="ORF">OIU74_022122</name>
</gene>
<organism evidence="2 3">
    <name type="scientific">Salix koriyanagi</name>
    <dbReference type="NCBI Taxonomy" id="2511006"/>
    <lineage>
        <taxon>Eukaryota</taxon>
        <taxon>Viridiplantae</taxon>
        <taxon>Streptophyta</taxon>
        <taxon>Embryophyta</taxon>
        <taxon>Tracheophyta</taxon>
        <taxon>Spermatophyta</taxon>
        <taxon>Magnoliopsida</taxon>
        <taxon>eudicotyledons</taxon>
        <taxon>Gunneridae</taxon>
        <taxon>Pentapetalae</taxon>
        <taxon>rosids</taxon>
        <taxon>fabids</taxon>
        <taxon>Malpighiales</taxon>
        <taxon>Salicaceae</taxon>
        <taxon>Saliceae</taxon>
        <taxon>Salix</taxon>
    </lineage>
</organism>
<reference evidence="2" key="2">
    <citation type="journal article" date="2023" name="Int. J. Mol. Sci.">
        <title>De Novo Assembly and Annotation of 11 Diverse Shrub Willow (Salix) Genomes Reveals Novel Gene Organization in Sex-Linked Regions.</title>
        <authorList>
            <person name="Hyden B."/>
            <person name="Feng K."/>
            <person name="Yates T.B."/>
            <person name="Jawdy S."/>
            <person name="Cereghino C."/>
            <person name="Smart L.B."/>
            <person name="Muchero W."/>
        </authorList>
    </citation>
    <scope>NUCLEOTIDE SEQUENCE</scope>
    <source>
        <tissue evidence="2">Shoot tip</tissue>
    </source>
</reference>
<feature type="region of interest" description="Disordered" evidence="1">
    <location>
        <begin position="1"/>
        <end position="64"/>
    </location>
</feature>
<comment type="caution">
    <text evidence="2">The sequence shown here is derived from an EMBL/GenBank/DDBJ whole genome shotgun (WGS) entry which is preliminary data.</text>
</comment>
<reference evidence="2" key="1">
    <citation type="submission" date="2022-11" db="EMBL/GenBank/DDBJ databases">
        <authorList>
            <person name="Hyden B.L."/>
            <person name="Feng K."/>
            <person name="Yates T."/>
            <person name="Jawdy S."/>
            <person name="Smart L.B."/>
            <person name="Muchero W."/>
        </authorList>
    </citation>
    <scope>NUCLEOTIDE SEQUENCE</scope>
    <source>
        <tissue evidence="2">Shoot tip</tissue>
    </source>
</reference>
<feature type="compositionally biased region" description="Basic residues" evidence="1">
    <location>
        <begin position="37"/>
        <end position="49"/>
    </location>
</feature>
<name>A0A9Q0WKE6_9ROSI</name>
<accession>A0A9Q0WKE6</accession>
<sequence length="64" mass="7378">MTPLQSHRKITGQPSFRGKISSTHQTPLPFHTFSPTTKRKLKTRGKMMPRTKSECLSIEEPPHY</sequence>
<proteinExistence type="predicted"/>
<evidence type="ECO:0000313" key="3">
    <source>
        <dbReference type="Proteomes" id="UP001151752"/>
    </source>
</evidence>
<protein>
    <submittedName>
        <fullName evidence="2">Uncharacterized protein</fullName>
    </submittedName>
</protein>